<feature type="domain" description="CN hydrolase" evidence="2">
    <location>
        <begin position="208"/>
        <end position="391"/>
    </location>
</feature>
<comment type="caution">
    <text evidence="3">The sequence shown here is derived from an EMBL/GenBank/DDBJ whole genome shotgun (WGS) entry which is preliminary data.</text>
</comment>
<feature type="transmembrane region" description="Helical" evidence="1">
    <location>
        <begin position="77"/>
        <end position="103"/>
    </location>
</feature>
<evidence type="ECO:0000313" key="3">
    <source>
        <dbReference type="EMBL" id="MFC6281175.1"/>
    </source>
</evidence>
<keyword evidence="1" id="KW-1133">Transmembrane helix</keyword>
<keyword evidence="1" id="KW-0472">Membrane</keyword>
<evidence type="ECO:0000259" key="2">
    <source>
        <dbReference type="Pfam" id="PF00795"/>
    </source>
</evidence>
<dbReference type="EMBL" id="JBHSRS010000017">
    <property type="protein sequence ID" value="MFC6281175.1"/>
    <property type="molecule type" value="Genomic_DNA"/>
</dbReference>
<dbReference type="InterPro" id="IPR003010">
    <property type="entry name" value="C-N_Hydrolase"/>
</dbReference>
<dbReference type="InterPro" id="IPR036526">
    <property type="entry name" value="C-N_Hydrolase_sf"/>
</dbReference>
<dbReference type="SUPFAM" id="SSF56317">
    <property type="entry name" value="Carbon-nitrogen hydrolase"/>
    <property type="match status" value="1"/>
</dbReference>
<organism evidence="3 4">
    <name type="scientific">Polaromonas aquatica</name>
    <dbReference type="NCBI Taxonomy" id="332657"/>
    <lineage>
        <taxon>Bacteria</taxon>
        <taxon>Pseudomonadati</taxon>
        <taxon>Pseudomonadota</taxon>
        <taxon>Betaproteobacteria</taxon>
        <taxon>Burkholderiales</taxon>
        <taxon>Comamonadaceae</taxon>
        <taxon>Polaromonas</taxon>
    </lineage>
</organism>
<dbReference type="Pfam" id="PF00795">
    <property type="entry name" value="CN_hydrolase"/>
    <property type="match status" value="1"/>
</dbReference>
<feature type="transmembrane region" description="Helical" evidence="1">
    <location>
        <begin position="148"/>
        <end position="168"/>
    </location>
</feature>
<keyword evidence="1" id="KW-0812">Transmembrane</keyword>
<gene>
    <name evidence="3" type="ORF">ACFQND_08040</name>
</gene>
<feature type="transmembrane region" description="Helical" evidence="1">
    <location>
        <begin position="115"/>
        <end position="136"/>
    </location>
</feature>
<evidence type="ECO:0000313" key="4">
    <source>
        <dbReference type="Proteomes" id="UP001596270"/>
    </source>
</evidence>
<evidence type="ECO:0000256" key="1">
    <source>
        <dbReference type="SAM" id="Phobius"/>
    </source>
</evidence>
<feature type="transmembrane region" description="Helical" evidence="1">
    <location>
        <begin position="12"/>
        <end position="32"/>
    </location>
</feature>
<accession>A0ABW1TVB9</accession>
<dbReference type="Proteomes" id="UP001596270">
    <property type="component" value="Unassembled WGS sequence"/>
</dbReference>
<sequence length="417" mass="45109">MQLRLNKIAQSKGLPLLIAVAVGAFIGFGAWGEGRLPFLAAVLPFAIGISGSRARAFLMGLAYVLATERAGPAFMAAWFDGSFITASLLWLGSGVIGGLAWSLAWTSSNVPWRKAAASVLAWAVTLLPPVAVVVMGHPIVAWGNIMPGTGWIGVLASVAVPAIFMWTYSRSPWPLHKMTLLFIPVAGAVAGAGVYAYYPIESRFVGEIAAVSTNWGAAQDDWEILQRIERIGRTNERFAKETDVHVLIYPEAAIQRYDPALYLVLKMEIIDAAARAGQTIVLGADLPTRSGNLESAAIAFYPNGTTATAIARQTVPIALWKPWQASGSFLTNWTANNLLTLSDGVRARVIFCYEEYIPFLSLINEAKDAHNIVVVMANTWASKDQLGATIQARHSEGIAKLFGKHLLRAENRPKKEH</sequence>
<dbReference type="GO" id="GO:0016787">
    <property type="term" value="F:hydrolase activity"/>
    <property type="evidence" value="ECO:0007669"/>
    <property type="project" value="UniProtKB-KW"/>
</dbReference>
<dbReference type="Gene3D" id="3.60.110.10">
    <property type="entry name" value="Carbon-nitrogen hydrolase"/>
    <property type="match status" value="1"/>
</dbReference>
<name>A0ABW1TVB9_9BURK</name>
<reference evidence="4" key="1">
    <citation type="journal article" date="2019" name="Int. J. Syst. Evol. Microbiol.">
        <title>The Global Catalogue of Microorganisms (GCM) 10K type strain sequencing project: providing services to taxonomists for standard genome sequencing and annotation.</title>
        <authorList>
            <consortium name="The Broad Institute Genomics Platform"/>
            <consortium name="The Broad Institute Genome Sequencing Center for Infectious Disease"/>
            <person name="Wu L."/>
            <person name="Ma J."/>
        </authorList>
    </citation>
    <scope>NUCLEOTIDE SEQUENCE [LARGE SCALE GENOMIC DNA]</scope>
    <source>
        <strain evidence="4">CCUG 39402</strain>
    </source>
</reference>
<feature type="transmembrane region" description="Helical" evidence="1">
    <location>
        <begin position="180"/>
        <end position="198"/>
    </location>
</feature>
<keyword evidence="3" id="KW-0378">Hydrolase</keyword>
<protein>
    <submittedName>
        <fullName evidence="3">Nitrilase-related carbon-nitrogen hydrolase</fullName>
    </submittedName>
</protein>
<keyword evidence="4" id="KW-1185">Reference proteome</keyword>
<proteinExistence type="predicted"/>
<dbReference type="NCBIfam" id="NF010401">
    <property type="entry name" value="PRK13825.1-5"/>
    <property type="match status" value="1"/>
</dbReference>